<dbReference type="Proteomes" id="UP000008323">
    <property type="component" value="Chromosome"/>
</dbReference>
<comment type="subcellular location">
    <subcellularLocation>
        <location evidence="1">Cell membrane</location>
        <topology evidence="1">Peripheral membrane protein</topology>
    </subcellularLocation>
</comment>
<dbReference type="FunFam" id="3.40.50.300:FF:000224">
    <property type="entry name" value="Energy-coupling factor transporter ATP-binding protein EcfA"/>
    <property type="match status" value="1"/>
</dbReference>
<keyword evidence="6 10" id="KW-0067">ATP-binding</keyword>
<dbReference type="InterPro" id="IPR003439">
    <property type="entry name" value="ABC_transporter-like_ATP-bd"/>
</dbReference>
<feature type="domain" description="ABC transporter" evidence="9">
    <location>
        <begin position="3"/>
        <end position="248"/>
    </location>
</feature>
<evidence type="ECO:0000256" key="5">
    <source>
        <dbReference type="ARBA" id="ARBA00022741"/>
    </source>
</evidence>
<evidence type="ECO:0000256" key="2">
    <source>
        <dbReference type="ARBA" id="ARBA00005417"/>
    </source>
</evidence>
<dbReference type="InterPro" id="IPR003593">
    <property type="entry name" value="AAA+_ATPase"/>
</dbReference>
<dbReference type="Pfam" id="PF00005">
    <property type="entry name" value="ABC_tran"/>
    <property type="match status" value="1"/>
</dbReference>
<dbReference type="KEGG" id="pal:PA0174"/>
<dbReference type="Gene3D" id="3.40.50.300">
    <property type="entry name" value="P-loop containing nucleotide triphosphate hydrolases"/>
    <property type="match status" value="1"/>
</dbReference>
<evidence type="ECO:0000256" key="7">
    <source>
        <dbReference type="ARBA" id="ARBA00022967"/>
    </source>
</evidence>
<evidence type="ECO:0000256" key="3">
    <source>
        <dbReference type="ARBA" id="ARBA00022448"/>
    </source>
</evidence>
<keyword evidence="5" id="KW-0547">Nucleotide-binding</keyword>
<dbReference type="PROSITE" id="PS50893">
    <property type="entry name" value="ABC_TRANSPORTER_2"/>
    <property type="match status" value="1"/>
</dbReference>
<sequence>MGIQFEKVNFFYPKNNQNQTVLALNNINLKIAAKNEFIALVGKTGSGKSTLVQLMNALLTTNNGKITIFNQNINNQTNKNLLTALRKKVGLVFQFPEYQLFEATILKDVMFGPENFFKNKEIVHQKAKEALKHIGIKTDLYLKSPFQISDGQQRKVALAGIIAMEPDILILDEPTRGLDAISKTSIMRFLNDLNVVFEKSIILITHDMNLVAQYAKRVIALDKGEILFDGQTKAFFENPEFHRFNLDFPETFKILQHLNKTLGIPFKPQYCFPDLLKYLKKFYD</sequence>
<accession>B1V977</accession>
<dbReference type="GO" id="GO:0042626">
    <property type="term" value="F:ATPase-coupled transmembrane transporter activity"/>
    <property type="evidence" value="ECO:0007669"/>
    <property type="project" value="TreeGrafter"/>
</dbReference>
<evidence type="ECO:0000256" key="4">
    <source>
        <dbReference type="ARBA" id="ARBA00022475"/>
    </source>
</evidence>
<keyword evidence="7" id="KW-1278">Translocase</keyword>
<dbReference type="STRING" id="59748.PA0174"/>
<dbReference type="GO" id="GO:0005524">
    <property type="term" value="F:ATP binding"/>
    <property type="evidence" value="ECO:0007669"/>
    <property type="project" value="UniProtKB-KW"/>
</dbReference>
<evidence type="ECO:0000256" key="8">
    <source>
        <dbReference type="ARBA" id="ARBA00023136"/>
    </source>
</evidence>
<dbReference type="AlphaFoldDB" id="B1V977"/>
<dbReference type="CDD" id="cd03225">
    <property type="entry name" value="ABC_cobalt_CbiO_domain1"/>
    <property type="match status" value="1"/>
</dbReference>
<dbReference type="InterPro" id="IPR015856">
    <property type="entry name" value="ABC_transpr_CbiO/EcfA_su"/>
</dbReference>
<evidence type="ECO:0000313" key="11">
    <source>
        <dbReference type="Proteomes" id="UP000008323"/>
    </source>
</evidence>
<proteinExistence type="inferred from homology"/>
<dbReference type="PANTHER" id="PTHR43553:SF27">
    <property type="entry name" value="ENERGY-COUPLING FACTOR TRANSPORTER ATP-BINDING PROTEIN ECFA2"/>
    <property type="match status" value="1"/>
</dbReference>
<evidence type="ECO:0000259" key="9">
    <source>
        <dbReference type="PROSITE" id="PS50893"/>
    </source>
</evidence>
<keyword evidence="4" id="KW-1003">Cell membrane</keyword>
<dbReference type="PANTHER" id="PTHR43553">
    <property type="entry name" value="HEAVY METAL TRANSPORTER"/>
    <property type="match status" value="1"/>
</dbReference>
<reference evidence="10 11" key="1">
    <citation type="journal article" date="2008" name="J. Bacteriol.">
        <title>Comparative genome analysis of 'Candidatus Phytoplasma australiense' (subgroup tuf-Australia I; rp-A) and 'Ca. Phytoplasma asteris' strains OY-M and AY-WB.</title>
        <authorList>
            <person name="Tran-Nguyen L.T."/>
            <person name="Kube M."/>
            <person name="Schneider B."/>
            <person name="Reinhardt R."/>
            <person name="Gibb K.S."/>
        </authorList>
    </citation>
    <scope>NUCLEOTIDE SEQUENCE [LARGE SCALE GENOMIC DNA]</scope>
</reference>
<organism evidence="10 11">
    <name type="scientific">Phytoplasma australiense</name>
    <dbReference type="NCBI Taxonomy" id="59748"/>
    <lineage>
        <taxon>Bacteria</taxon>
        <taxon>Bacillati</taxon>
        <taxon>Mycoplasmatota</taxon>
        <taxon>Mollicutes</taxon>
        <taxon>Acholeplasmatales</taxon>
        <taxon>Acholeplasmataceae</taxon>
        <taxon>Candidatus Phytoplasma</taxon>
        <taxon>16SrXII (Stolbur group)</taxon>
    </lineage>
</organism>
<dbReference type="GO" id="GO:0043190">
    <property type="term" value="C:ATP-binding cassette (ABC) transporter complex"/>
    <property type="evidence" value="ECO:0007669"/>
    <property type="project" value="TreeGrafter"/>
</dbReference>
<protein>
    <submittedName>
        <fullName evidence="10">ABC-type Cobalt import ATP-binding protein CbiO 2</fullName>
    </submittedName>
</protein>
<keyword evidence="8" id="KW-0472">Membrane</keyword>
<gene>
    <name evidence="10" type="primary">cbiO2</name>
    <name evidence="10" type="ordered locus">PA0174</name>
</gene>
<dbReference type="EMBL" id="AM422018">
    <property type="protein sequence ID" value="CAM11509.1"/>
    <property type="molecule type" value="Genomic_DNA"/>
</dbReference>
<dbReference type="SUPFAM" id="SSF52540">
    <property type="entry name" value="P-loop containing nucleoside triphosphate hydrolases"/>
    <property type="match status" value="1"/>
</dbReference>
<evidence type="ECO:0000256" key="1">
    <source>
        <dbReference type="ARBA" id="ARBA00004202"/>
    </source>
</evidence>
<name>B1V977_PHYAS</name>
<evidence type="ECO:0000313" key="10">
    <source>
        <dbReference type="EMBL" id="CAM11509.1"/>
    </source>
</evidence>
<dbReference type="InterPro" id="IPR050095">
    <property type="entry name" value="ECF_ABC_transporter_ATP-bd"/>
</dbReference>
<evidence type="ECO:0000256" key="6">
    <source>
        <dbReference type="ARBA" id="ARBA00022840"/>
    </source>
</evidence>
<dbReference type="InterPro" id="IPR027417">
    <property type="entry name" value="P-loop_NTPase"/>
</dbReference>
<dbReference type="eggNOG" id="COG1122">
    <property type="taxonomic scope" value="Bacteria"/>
</dbReference>
<keyword evidence="3" id="KW-0813">Transport</keyword>
<comment type="similarity">
    <text evidence="2">Belongs to the ABC transporter superfamily.</text>
</comment>
<dbReference type="SMART" id="SM00382">
    <property type="entry name" value="AAA"/>
    <property type="match status" value="1"/>
</dbReference>
<dbReference type="GO" id="GO:0016887">
    <property type="term" value="F:ATP hydrolysis activity"/>
    <property type="evidence" value="ECO:0007669"/>
    <property type="project" value="InterPro"/>
</dbReference>